<dbReference type="Gene3D" id="3.40.50.620">
    <property type="entry name" value="HUPs"/>
    <property type="match status" value="1"/>
</dbReference>
<evidence type="ECO:0000259" key="11">
    <source>
        <dbReference type="Pfam" id="PF00133"/>
    </source>
</evidence>
<keyword evidence="8 10" id="KW-0030">Aminoacyl-tRNA synthetase</keyword>
<dbReference type="EC" id="6.1.1.10" evidence="2"/>
<feature type="domain" description="Methionyl/Valyl/Leucyl/Isoleucyl-tRNA synthetase anticodon-binding" evidence="12">
    <location>
        <begin position="401"/>
        <end position="484"/>
    </location>
</feature>
<sequence length="500" mass="57712">MPDKNFFISTAIDYVNASPHLGHALEKIQADVVARYRRFLGENVFFLSGTDENSLKNVQAAREEKIPVRELVDKNAKKFYGLKKALNLTFDDFVRTTEKRHLEGAQKLWGACKADIFKKSYKGLYCVGCEEFYKENELENGLCPEHKTKPELVAEENYFFRLSKYQDKLKDIIEGGELEIIPQTRKNEILNFINSGLEDICISRSSERAQGWGIDVPGDPSQKIWVWFDALANYLTALGYAENGKKFQKFWQKNKNKLHVIGKGISRFHAVYWPAILLSANLSLPEKIFIHGYLTFSGQKMSKSLGNVVDPFELVKKYGRDPVRYFLLREIPPTEDGDFTYEKFEKRYNADLSKGIGNLVARVITMAKNSNSKFLISKPRRKTFSFLRGRQIPNPIFKTIINKTWKNYQKFLDEFKFNEALISIWKLISFCDKYIEKERPWEKSKGQKEAIGNLLSAIKEIAKLSGPFLPETSEKILKQLTLRQGSGQETKKSKPLFPRI</sequence>
<proteinExistence type="inferred from homology"/>
<dbReference type="Pfam" id="PF08264">
    <property type="entry name" value="Anticodon_1"/>
    <property type="match status" value="1"/>
</dbReference>
<dbReference type="PANTHER" id="PTHR43326:SF1">
    <property type="entry name" value="METHIONINE--TRNA LIGASE, MITOCHONDRIAL"/>
    <property type="match status" value="1"/>
</dbReference>
<dbReference type="InterPro" id="IPR002300">
    <property type="entry name" value="aa-tRNA-synth_Ia"/>
</dbReference>
<evidence type="ECO:0000256" key="2">
    <source>
        <dbReference type="ARBA" id="ARBA00012838"/>
    </source>
</evidence>
<reference evidence="15" key="1">
    <citation type="submission" date="2017-09" db="EMBL/GenBank/DDBJ databases">
        <title>Depth-based differentiation of microbial function through sediment-hosted aquifers and enrichment of novel symbionts in the deep terrestrial subsurface.</title>
        <authorList>
            <person name="Probst A.J."/>
            <person name="Ladd B."/>
            <person name="Jarett J.K."/>
            <person name="Geller-Mcgrath D.E."/>
            <person name="Sieber C.M.K."/>
            <person name="Emerson J.B."/>
            <person name="Anantharaman K."/>
            <person name="Thomas B.C."/>
            <person name="Malmstrom R."/>
            <person name="Stieglmeier M."/>
            <person name="Klingl A."/>
            <person name="Woyke T."/>
            <person name="Ryan C.M."/>
            <person name="Banfield J.F."/>
        </authorList>
    </citation>
    <scope>NUCLEOTIDE SEQUENCE [LARGE SCALE GENOMIC DNA]</scope>
</reference>
<accession>A0A2M7UUW6</accession>
<evidence type="ECO:0000256" key="10">
    <source>
        <dbReference type="RuleBase" id="RU363039"/>
    </source>
</evidence>
<dbReference type="GO" id="GO:0006431">
    <property type="term" value="P:methionyl-tRNA aminoacylation"/>
    <property type="evidence" value="ECO:0007669"/>
    <property type="project" value="InterPro"/>
</dbReference>
<name>A0A2M7UUW6_9BACT</name>
<evidence type="ECO:0000256" key="7">
    <source>
        <dbReference type="ARBA" id="ARBA00022917"/>
    </source>
</evidence>
<keyword evidence="7 10" id="KW-0648">Protein biosynthesis</keyword>
<dbReference type="CDD" id="cd00814">
    <property type="entry name" value="MetRS_core"/>
    <property type="match status" value="1"/>
</dbReference>
<dbReference type="PANTHER" id="PTHR43326">
    <property type="entry name" value="METHIONYL-TRNA SYNTHETASE"/>
    <property type="match status" value="1"/>
</dbReference>
<keyword evidence="6 10" id="KW-0067">ATP-binding</keyword>
<evidence type="ECO:0000256" key="5">
    <source>
        <dbReference type="ARBA" id="ARBA00022741"/>
    </source>
</evidence>
<keyword evidence="5 10" id="KW-0547">Nucleotide-binding</keyword>
<dbReference type="Gene3D" id="1.10.730.10">
    <property type="entry name" value="Isoleucyl-tRNA Synthetase, Domain 1"/>
    <property type="match status" value="1"/>
</dbReference>
<comment type="caution">
    <text evidence="14">The sequence shown here is derived from an EMBL/GenBank/DDBJ whole genome shotgun (WGS) entry which is preliminary data.</text>
</comment>
<dbReference type="InterPro" id="IPR015413">
    <property type="entry name" value="Methionyl/Leucyl_tRNA_Synth"/>
</dbReference>
<dbReference type="AlphaFoldDB" id="A0A2M7UUW6"/>
<dbReference type="Pfam" id="PF09334">
    <property type="entry name" value="tRNA-synt_1g"/>
    <property type="match status" value="1"/>
</dbReference>
<feature type="domain" description="Methionyl/Leucyl tRNA synthetase" evidence="13">
    <location>
        <begin position="136"/>
        <end position="363"/>
    </location>
</feature>
<evidence type="ECO:0000256" key="6">
    <source>
        <dbReference type="ARBA" id="ARBA00022840"/>
    </source>
</evidence>
<comment type="function">
    <text evidence="1">Is required not only for elongation of protein synthesis but also for the initiation of all mRNA translation through initiator tRNA(fMet) aminoacylation.</text>
</comment>
<dbReference type="SUPFAM" id="SSF52374">
    <property type="entry name" value="Nucleotidylyl transferase"/>
    <property type="match status" value="1"/>
</dbReference>
<evidence type="ECO:0000259" key="12">
    <source>
        <dbReference type="Pfam" id="PF08264"/>
    </source>
</evidence>
<dbReference type="InterPro" id="IPR023457">
    <property type="entry name" value="Met-tRNA_synth_2"/>
</dbReference>
<organism evidence="14 15">
    <name type="scientific">Candidatus Nealsonbacteria bacterium CG_4_10_14_0_2_um_filter_40_15</name>
    <dbReference type="NCBI Taxonomy" id="1974682"/>
    <lineage>
        <taxon>Bacteria</taxon>
        <taxon>Candidatus Nealsoniibacteriota</taxon>
    </lineage>
</organism>
<dbReference type="InterPro" id="IPR013155">
    <property type="entry name" value="M/V/L/I-tRNA-synth_anticd-bd"/>
</dbReference>
<dbReference type="InterPro" id="IPR033911">
    <property type="entry name" value="MetRS_core"/>
</dbReference>
<evidence type="ECO:0000256" key="4">
    <source>
        <dbReference type="ARBA" id="ARBA00022598"/>
    </source>
</evidence>
<keyword evidence="4 10" id="KW-0436">Ligase</keyword>
<dbReference type="GO" id="GO:0005524">
    <property type="term" value="F:ATP binding"/>
    <property type="evidence" value="ECO:0007669"/>
    <property type="project" value="UniProtKB-KW"/>
</dbReference>
<dbReference type="EMBL" id="PFOZ01000020">
    <property type="protein sequence ID" value="PIZ87529.1"/>
    <property type="molecule type" value="Genomic_DNA"/>
</dbReference>
<feature type="domain" description="Aminoacyl-tRNA synthetase class Ia" evidence="11">
    <location>
        <begin position="4"/>
        <end position="78"/>
    </location>
</feature>
<dbReference type="FunFam" id="2.170.220.10:FF:000002">
    <property type="entry name" value="Methionine--tRNA ligase"/>
    <property type="match status" value="1"/>
</dbReference>
<protein>
    <recommendedName>
        <fullName evidence="3">Methionine--tRNA ligase</fullName>
        <ecNumber evidence="2">6.1.1.10</ecNumber>
    </recommendedName>
    <alternativeName>
        <fullName evidence="9">Methionyl-tRNA synthetase</fullName>
    </alternativeName>
</protein>
<gene>
    <name evidence="14" type="ORF">COX92_01025</name>
</gene>
<evidence type="ECO:0000256" key="1">
    <source>
        <dbReference type="ARBA" id="ARBA00003314"/>
    </source>
</evidence>
<dbReference type="GO" id="GO:0004825">
    <property type="term" value="F:methionine-tRNA ligase activity"/>
    <property type="evidence" value="ECO:0007669"/>
    <property type="project" value="UniProtKB-EC"/>
</dbReference>
<dbReference type="Gene3D" id="2.170.220.10">
    <property type="match status" value="1"/>
</dbReference>
<dbReference type="Pfam" id="PF00133">
    <property type="entry name" value="tRNA-synt_1"/>
    <property type="match status" value="1"/>
</dbReference>
<dbReference type="InterPro" id="IPR014729">
    <property type="entry name" value="Rossmann-like_a/b/a_fold"/>
</dbReference>
<dbReference type="SUPFAM" id="SSF47323">
    <property type="entry name" value="Anticodon-binding domain of a subclass of class I aminoacyl-tRNA synthetases"/>
    <property type="match status" value="1"/>
</dbReference>
<evidence type="ECO:0000313" key="15">
    <source>
        <dbReference type="Proteomes" id="UP000229166"/>
    </source>
</evidence>
<evidence type="ECO:0000256" key="3">
    <source>
        <dbReference type="ARBA" id="ARBA00018753"/>
    </source>
</evidence>
<evidence type="ECO:0000313" key="14">
    <source>
        <dbReference type="EMBL" id="PIZ87529.1"/>
    </source>
</evidence>
<evidence type="ECO:0000256" key="8">
    <source>
        <dbReference type="ARBA" id="ARBA00023146"/>
    </source>
</evidence>
<dbReference type="Proteomes" id="UP000229166">
    <property type="component" value="Unassembled WGS sequence"/>
</dbReference>
<evidence type="ECO:0000259" key="13">
    <source>
        <dbReference type="Pfam" id="PF09334"/>
    </source>
</evidence>
<dbReference type="PRINTS" id="PR01041">
    <property type="entry name" value="TRNASYNTHMET"/>
</dbReference>
<dbReference type="InterPro" id="IPR009080">
    <property type="entry name" value="tRNAsynth_Ia_anticodon-bd"/>
</dbReference>
<comment type="similarity">
    <text evidence="10">Belongs to the class-I aminoacyl-tRNA synthetase family.</text>
</comment>
<evidence type="ECO:0000256" key="9">
    <source>
        <dbReference type="ARBA" id="ARBA00030904"/>
    </source>
</evidence>